<keyword evidence="5 16" id="KW-1133">Transmembrane helix</keyword>
<evidence type="ECO:0000256" key="16">
    <source>
        <dbReference type="SAM" id="Phobius"/>
    </source>
</evidence>
<dbReference type="SMART" id="SM00409">
    <property type="entry name" value="IG"/>
    <property type="match status" value="1"/>
</dbReference>
<dbReference type="InterPro" id="IPR003599">
    <property type="entry name" value="Ig_sub"/>
</dbReference>
<protein>
    <recommendedName>
        <fullName evidence="13">Trem-like transcript 2 protein</fullName>
    </recommendedName>
    <alternativeName>
        <fullName evidence="14">Triggering receptor expressed on myeloid cells-like protein 2</fullName>
    </alternativeName>
</protein>
<evidence type="ECO:0000256" key="3">
    <source>
        <dbReference type="ARBA" id="ARBA00022692"/>
    </source>
</evidence>
<dbReference type="InterPro" id="IPR013106">
    <property type="entry name" value="Ig_V-set"/>
</dbReference>
<evidence type="ECO:0000256" key="14">
    <source>
        <dbReference type="ARBA" id="ARBA00082751"/>
    </source>
</evidence>
<dbReference type="Proteomes" id="UP000694906">
    <property type="component" value="Unplaced"/>
</dbReference>
<feature type="domain" description="Ig-like" evidence="18">
    <location>
        <begin position="19"/>
        <end position="104"/>
    </location>
</feature>
<comment type="subunit">
    <text evidence="12">Interacts with CD276 and this interaction enhances T-cell activation.</text>
</comment>
<comment type="subcellular location">
    <subcellularLocation>
        <location evidence="1">Cell membrane</location>
        <topology evidence="1">Single-pass type I membrane protein</topology>
    </subcellularLocation>
</comment>
<evidence type="ECO:0000256" key="6">
    <source>
        <dbReference type="ARBA" id="ARBA00023136"/>
    </source>
</evidence>
<evidence type="ECO:0000256" key="4">
    <source>
        <dbReference type="ARBA" id="ARBA00022729"/>
    </source>
</evidence>
<evidence type="ECO:0000256" key="12">
    <source>
        <dbReference type="ARBA" id="ARBA00066031"/>
    </source>
</evidence>
<dbReference type="InterPro" id="IPR007110">
    <property type="entry name" value="Ig-like_dom"/>
</dbReference>
<dbReference type="PANTHER" id="PTHR16423">
    <property type="entry name" value="TREM-LIKE TRANSCRIPT PROTEIN"/>
    <property type="match status" value="1"/>
</dbReference>
<feature type="region of interest" description="Disordered" evidence="15">
    <location>
        <begin position="293"/>
        <end position="317"/>
    </location>
</feature>
<dbReference type="KEGG" id="hgl:101716715"/>
<accession>A0AAX6P9H5</accession>
<dbReference type="FunFam" id="2.60.40.10:FF:001672">
    <property type="entry name" value="Triggering receptor expressed on myeloid cells like 2"/>
    <property type="match status" value="1"/>
</dbReference>
<evidence type="ECO:0000313" key="20">
    <source>
        <dbReference type="RefSeq" id="XP_004846663.1"/>
    </source>
</evidence>
<evidence type="ECO:0000256" key="9">
    <source>
        <dbReference type="ARBA" id="ARBA00023180"/>
    </source>
</evidence>
<dbReference type="InterPro" id="IPR013783">
    <property type="entry name" value="Ig-like_fold"/>
</dbReference>
<feature type="region of interest" description="Disordered" evidence="15">
    <location>
        <begin position="204"/>
        <end position="248"/>
    </location>
</feature>
<dbReference type="PROSITE" id="PS50835">
    <property type="entry name" value="IG_LIKE"/>
    <property type="match status" value="1"/>
</dbReference>
<evidence type="ECO:0000256" key="2">
    <source>
        <dbReference type="ARBA" id="ARBA00022475"/>
    </source>
</evidence>
<keyword evidence="9" id="KW-0325">Glycoprotein</keyword>
<dbReference type="GO" id="GO:0042110">
    <property type="term" value="P:T cell activation"/>
    <property type="evidence" value="ECO:0007669"/>
    <property type="project" value="TreeGrafter"/>
</dbReference>
<organism evidence="19 20">
    <name type="scientific">Heterocephalus glaber</name>
    <name type="common">Naked mole rat</name>
    <dbReference type="NCBI Taxonomy" id="10181"/>
    <lineage>
        <taxon>Eukaryota</taxon>
        <taxon>Metazoa</taxon>
        <taxon>Chordata</taxon>
        <taxon>Craniata</taxon>
        <taxon>Vertebrata</taxon>
        <taxon>Euteleostomi</taxon>
        <taxon>Mammalia</taxon>
        <taxon>Eutheria</taxon>
        <taxon>Euarchontoglires</taxon>
        <taxon>Glires</taxon>
        <taxon>Rodentia</taxon>
        <taxon>Hystricomorpha</taxon>
        <taxon>Bathyergidae</taxon>
        <taxon>Heterocephalus</taxon>
    </lineage>
</organism>
<proteinExistence type="predicted"/>
<keyword evidence="4 17" id="KW-0732">Signal</keyword>
<evidence type="ECO:0000256" key="13">
    <source>
        <dbReference type="ARBA" id="ARBA00071543"/>
    </source>
</evidence>
<evidence type="ECO:0000256" key="10">
    <source>
        <dbReference type="ARBA" id="ARBA00023319"/>
    </source>
</evidence>
<evidence type="ECO:0000313" key="19">
    <source>
        <dbReference type="Proteomes" id="UP000694906"/>
    </source>
</evidence>
<feature type="transmembrane region" description="Helical" evidence="16">
    <location>
        <begin position="257"/>
        <end position="280"/>
    </location>
</feature>
<gene>
    <name evidence="20" type="primary">Treml2</name>
</gene>
<dbReference type="RefSeq" id="XP_004846663.1">
    <property type="nucleotide sequence ID" value="XM_004846606.2"/>
</dbReference>
<dbReference type="CDD" id="cd05716">
    <property type="entry name" value="IgV_pIgR_like"/>
    <property type="match status" value="1"/>
</dbReference>
<feature type="compositionally biased region" description="Low complexity" evidence="15">
    <location>
        <begin position="225"/>
        <end position="241"/>
    </location>
</feature>
<keyword evidence="3 16" id="KW-0812">Transmembrane</keyword>
<feature type="chain" id="PRO_5043377084" description="Trem-like transcript 2 protein" evidence="17">
    <location>
        <begin position="18"/>
        <end position="317"/>
    </location>
</feature>
<dbReference type="Pfam" id="PF07686">
    <property type="entry name" value="V-set"/>
    <property type="match status" value="1"/>
</dbReference>
<evidence type="ECO:0000256" key="1">
    <source>
        <dbReference type="ARBA" id="ARBA00004251"/>
    </source>
</evidence>
<dbReference type="Gene3D" id="2.60.40.10">
    <property type="entry name" value="Immunoglobulins"/>
    <property type="match status" value="1"/>
</dbReference>
<feature type="signal peptide" evidence="17">
    <location>
        <begin position="1"/>
        <end position="17"/>
    </location>
</feature>
<reference evidence="20" key="1">
    <citation type="submission" date="2025-08" db="UniProtKB">
        <authorList>
            <consortium name="RefSeq"/>
        </authorList>
    </citation>
    <scope>IDENTIFICATION</scope>
</reference>
<keyword evidence="19" id="KW-1185">Reference proteome</keyword>
<evidence type="ECO:0000256" key="5">
    <source>
        <dbReference type="ARBA" id="ARBA00022989"/>
    </source>
</evidence>
<sequence>MALGLLLLLLWVQACVAGPPALSAYKRIRLREGETLSVQCSYKSRKNQVEGKVWCKINKRKCEPRFPRHWVTGPRYRMQDDVQAKVVTITMVNLKQQDAGRYWCMRDTTGILYPLEGFLLEVSPGAMTERTDPLTHLADEDLKSRTVFTTGPALTSGPDAPFTSGVAPFTPGPLVWASPRPSATLGIPRPTSVTGSSLTGITAAMGPRRTMGPQPVTVSPSDTNSPGSISTRPSSSFPTSRTCRDQLPSTRLQEPHLTALVVLLTLLPVPVMLAVAYRLWKKKHMGTYSLGSYSARPRTPPARRPEPLLKPAWFETT</sequence>
<evidence type="ECO:0000259" key="18">
    <source>
        <dbReference type="PROSITE" id="PS50835"/>
    </source>
</evidence>
<name>A0AAX6P9H5_HETGA</name>
<dbReference type="InterPro" id="IPR052314">
    <property type="entry name" value="Immune_rcpt_domain"/>
</dbReference>
<dbReference type="CTD" id="79865"/>
<evidence type="ECO:0000256" key="8">
    <source>
        <dbReference type="ARBA" id="ARBA00023170"/>
    </source>
</evidence>
<evidence type="ECO:0000256" key="11">
    <source>
        <dbReference type="ARBA" id="ARBA00059754"/>
    </source>
</evidence>
<keyword evidence="8" id="KW-0675">Receptor</keyword>
<dbReference type="PANTHER" id="PTHR16423:SF3">
    <property type="entry name" value="TREM-LIKE TRANSCRIPT 2 PROTEIN"/>
    <property type="match status" value="1"/>
</dbReference>
<evidence type="ECO:0000256" key="7">
    <source>
        <dbReference type="ARBA" id="ARBA00023157"/>
    </source>
</evidence>
<dbReference type="AlphaFoldDB" id="A0AAX6P9H5"/>
<keyword evidence="2" id="KW-1003">Cell membrane</keyword>
<dbReference type="GO" id="GO:0009986">
    <property type="term" value="C:cell surface"/>
    <property type="evidence" value="ECO:0007669"/>
    <property type="project" value="TreeGrafter"/>
</dbReference>
<dbReference type="InterPro" id="IPR036179">
    <property type="entry name" value="Ig-like_dom_sf"/>
</dbReference>
<dbReference type="GeneID" id="101716715"/>
<comment type="function">
    <text evidence="11">Cell surface receptor that may play a role in the innate and adaptive immune response. Acts as a counter-receptor for CD276 and interaction with CD276 on T-cells enhances T-cell activation.</text>
</comment>
<keyword evidence="7" id="KW-1015">Disulfide bond</keyword>
<keyword evidence="6 16" id="KW-0472">Membrane</keyword>
<dbReference type="SUPFAM" id="SSF48726">
    <property type="entry name" value="Immunoglobulin"/>
    <property type="match status" value="1"/>
</dbReference>
<keyword evidence="10" id="KW-0393">Immunoglobulin domain</keyword>
<evidence type="ECO:0000256" key="15">
    <source>
        <dbReference type="SAM" id="MobiDB-lite"/>
    </source>
</evidence>
<dbReference type="GO" id="GO:0038023">
    <property type="term" value="F:signaling receptor activity"/>
    <property type="evidence" value="ECO:0007669"/>
    <property type="project" value="TreeGrafter"/>
</dbReference>
<dbReference type="GO" id="GO:0005886">
    <property type="term" value="C:plasma membrane"/>
    <property type="evidence" value="ECO:0007669"/>
    <property type="project" value="UniProtKB-SubCell"/>
</dbReference>
<evidence type="ECO:0000256" key="17">
    <source>
        <dbReference type="SAM" id="SignalP"/>
    </source>
</evidence>